<dbReference type="eggNOG" id="ENOG502S0YI">
    <property type="taxonomic scope" value="Eukaryota"/>
</dbReference>
<evidence type="ECO:0000313" key="3">
    <source>
        <dbReference type="Proteomes" id="UP000018467"/>
    </source>
</evidence>
<feature type="region of interest" description="Disordered" evidence="1">
    <location>
        <begin position="269"/>
        <end position="339"/>
    </location>
</feature>
<protein>
    <submittedName>
        <fullName evidence="2">Apoptosis, caspase activation inhibitor</fullName>
    </submittedName>
</protein>
<proteinExistence type="predicted"/>
<sequence>MEGRGGRARGGQWRRGGGGGGGGGGAQDAGVPGERRGRGRGGHHRGRGKRDHYRGRGRGGAEGPVRFFSNRDQEEQDDKENFEEEMPNFYSRRKLESNWDRYEETEKEEANDDIPISRGTDYHVLLSSAGDSFTQFRFSEEKDWEMDLLVVNQVPAMFVNLEALAQSLQELPLHKRLNLEAELTQVTAPVELPSVGTLHKLDAKVGGFKPPAAPCTGREPALGVPCPVKPVSGTGSFSQASTAVIDPENEEEELDILLGLQKPVTELSLSEPTTSNTADEESASPEKASAVKEKDEDVVDVDEAERSQQTAEELKPKSDSVKKEITEEDLEDWLDSMIS</sequence>
<organism evidence="2 3">
    <name type="scientific">Astyanax mexicanus</name>
    <name type="common">Blind cave fish</name>
    <name type="synonym">Astyanax fasciatus mexicanus</name>
    <dbReference type="NCBI Taxonomy" id="7994"/>
    <lineage>
        <taxon>Eukaryota</taxon>
        <taxon>Metazoa</taxon>
        <taxon>Chordata</taxon>
        <taxon>Craniata</taxon>
        <taxon>Vertebrata</taxon>
        <taxon>Euteleostomi</taxon>
        <taxon>Actinopterygii</taxon>
        <taxon>Neopterygii</taxon>
        <taxon>Teleostei</taxon>
        <taxon>Ostariophysi</taxon>
        <taxon>Characiformes</taxon>
        <taxon>Characoidei</taxon>
        <taxon>Acestrorhamphidae</taxon>
        <taxon>Acestrorhamphinae</taxon>
        <taxon>Astyanax</taxon>
    </lineage>
</organism>
<dbReference type="AlphaFoldDB" id="W5KBM5"/>
<dbReference type="STRING" id="7994.ENSAMXP00000004986"/>
<evidence type="ECO:0000256" key="1">
    <source>
        <dbReference type="SAM" id="MobiDB-lite"/>
    </source>
</evidence>
<feature type="compositionally biased region" description="Acidic residues" evidence="1">
    <location>
        <begin position="74"/>
        <end position="86"/>
    </location>
</feature>
<dbReference type="GeneTree" id="ENSGT00390000003299"/>
<reference evidence="3" key="1">
    <citation type="submission" date="2013-03" db="EMBL/GenBank/DDBJ databases">
        <authorList>
            <person name="Jeffery W."/>
            <person name="Warren W."/>
            <person name="Wilson R.K."/>
        </authorList>
    </citation>
    <scope>NUCLEOTIDE SEQUENCE</scope>
    <source>
        <strain evidence="3">female</strain>
    </source>
</reference>
<dbReference type="InterPro" id="IPR026187">
    <property type="entry name" value="Aven"/>
</dbReference>
<evidence type="ECO:0000313" key="2">
    <source>
        <dbReference type="Ensembl" id="ENSAMXP00000004986.2"/>
    </source>
</evidence>
<dbReference type="InParanoid" id="W5KBM5"/>
<dbReference type="Ensembl" id="ENSAMXT00000004986.2">
    <property type="protein sequence ID" value="ENSAMXP00000004986.2"/>
    <property type="gene ID" value="ENSAMXG00000004863.2"/>
</dbReference>
<dbReference type="Proteomes" id="UP000018467">
    <property type="component" value="Unassembled WGS sequence"/>
</dbReference>
<dbReference type="Bgee" id="ENSAMXG00000004863">
    <property type="expression patterns" value="Expressed in bone element and 14 other cell types or tissues"/>
</dbReference>
<feature type="compositionally biased region" description="Basic residues" evidence="1">
    <location>
        <begin position="37"/>
        <end position="57"/>
    </location>
</feature>
<reference evidence="2" key="4">
    <citation type="submission" date="2025-09" db="UniProtKB">
        <authorList>
            <consortium name="Ensembl"/>
        </authorList>
    </citation>
    <scope>IDENTIFICATION</scope>
</reference>
<feature type="compositionally biased region" description="Basic and acidic residues" evidence="1">
    <location>
        <begin position="312"/>
        <end position="325"/>
    </location>
</feature>
<dbReference type="PANTHER" id="PTHR16524">
    <property type="entry name" value="CELL DEATH REGULATOR AVEN"/>
    <property type="match status" value="1"/>
</dbReference>
<reference evidence="2" key="3">
    <citation type="submission" date="2025-08" db="UniProtKB">
        <authorList>
            <consortium name="Ensembl"/>
        </authorList>
    </citation>
    <scope>IDENTIFICATION</scope>
</reference>
<feature type="compositionally biased region" description="Acidic residues" evidence="1">
    <location>
        <begin position="326"/>
        <end position="339"/>
    </location>
</feature>
<feature type="region of interest" description="Disordered" evidence="1">
    <location>
        <begin position="1"/>
        <end position="89"/>
    </location>
</feature>
<dbReference type="PANTHER" id="PTHR16524:SF2">
    <property type="entry name" value="CELL DEATH REGULATOR AVEN"/>
    <property type="match status" value="1"/>
</dbReference>
<name>W5KBM5_ASTMX</name>
<dbReference type="GO" id="GO:0010972">
    <property type="term" value="P:negative regulation of G2/M transition of mitotic cell cycle"/>
    <property type="evidence" value="ECO:0007669"/>
    <property type="project" value="TreeGrafter"/>
</dbReference>
<feature type="compositionally biased region" description="Gly residues" evidence="1">
    <location>
        <begin position="13"/>
        <end position="27"/>
    </location>
</feature>
<dbReference type="HOGENOM" id="CLU_074829_0_0_1"/>
<accession>W5KBM5</accession>
<keyword evidence="3" id="KW-1185">Reference proteome</keyword>
<reference evidence="3" key="2">
    <citation type="journal article" date="2014" name="Nat. Commun.">
        <title>The cavefish genome reveals candidate genes for eye loss.</title>
        <authorList>
            <person name="McGaugh S.E."/>
            <person name="Gross J.B."/>
            <person name="Aken B."/>
            <person name="Blin M."/>
            <person name="Borowsky R."/>
            <person name="Chalopin D."/>
            <person name="Hinaux H."/>
            <person name="Jeffery W.R."/>
            <person name="Keene A."/>
            <person name="Ma L."/>
            <person name="Minx P."/>
            <person name="Murphy D."/>
            <person name="O'Quin K.E."/>
            <person name="Retaux S."/>
            <person name="Rohner N."/>
            <person name="Searle S.M."/>
            <person name="Stahl B.A."/>
            <person name="Tabin C."/>
            <person name="Volff J.N."/>
            <person name="Yoshizawa M."/>
            <person name="Warren W.C."/>
        </authorList>
    </citation>
    <scope>NUCLEOTIDE SEQUENCE [LARGE SCALE GENOMIC DNA]</scope>
    <source>
        <strain evidence="3">female</strain>
    </source>
</reference>